<dbReference type="AlphaFoldDB" id="A0A8H4QNA6"/>
<evidence type="ECO:0000313" key="3">
    <source>
        <dbReference type="Proteomes" id="UP000521872"/>
    </source>
</evidence>
<feature type="region of interest" description="Disordered" evidence="1">
    <location>
        <begin position="223"/>
        <end position="283"/>
    </location>
</feature>
<feature type="compositionally biased region" description="Acidic residues" evidence="1">
    <location>
        <begin position="234"/>
        <end position="246"/>
    </location>
</feature>
<protein>
    <submittedName>
        <fullName evidence="2">Uncharacterized protein</fullName>
    </submittedName>
</protein>
<dbReference type="EMBL" id="JAACJL010000045">
    <property type="protein sequence ID" value="KAF4614282.1"/>
    <property type="molecule type" value="Genomic_DNA"/>
</dbReference>
<name>A0A8H4QNA6_9AGAR</name>
<feature type="compositionally biased region" description="Basic residues" evidence="1">
    <location>
        <begin position="111"/>
        <end position="124"/>
    </location>
</feature>
<proteinExistence type="predicted"/>
<feature type="compositionally biased region" description="Basic and acidic residues" evidence="1">
    <location>
        <begin position="125"/>
        <end position="142"/>
    </location>
</feature>
<keyword evidence="3" id="KW-1185">Reference proteome</keyword>
<feature type="region of interest" description="Disordered" evidence="1">
    <location>
        <begin position="23"/>
        <end position="46"/>
    </location>
</feature>
<feature type="region of interest" description="Disordered" evidence="1">
    <location>
        <begin position="103"/>
        <end position="142"/>
    </location>
</feature>
<feature type="compositionally biased region" description="Basic and acidic residues" evidence="1">
    <location>
        <begin position="274"/>
        <end position="283"/>
    </location>
</feature>
<evidence type="ECO:0000313" key="2">
    <source>
        <dbReference type="EMBL" id="KAF4614282.1"/>
    </source>
</evidence>
<evidence type="ECO:0000256" key="1">
    <source>
        <dbReference type="SAM" id="MobiDB-lite"/>
    </source>
</evidence>
<accession>A0A8H4QNA6</accession>
<comment type="caution">
    <text evidence="2">The sequence shown here is derived from an EMBL/GenBank/DDBJ whole genome shotgun (WGS) entry which is preliminary data.</text>
</comment>
<dbReference type="Proteomes" id="UP000521872">
    <property type="component" value="Unassembled WGS sequence"/>
</dbReference>
<organism evidence="2 3">
    <name type="scientific">Agrocybe pediades</name>
    <dbReference type="NCBI Taxonomy" id="84607"/>
    <lineage>
        <taxon>Eukaryota</taxon>
        <taxon>Fungi</taxon>
        <taxon>Dikarya</taxon>
        <taxon>Basidiomycota</taxon>
        <taxon>Agaricomycotina</taxon>
        <taxon>Agaricomycetes</taxon>
        <taxon>Agaricomycetidae</taxon>
        <taxon>Agaricales</taxon>
        <taxon>Agaricineae</taxon>
        <taxon>Strophariaceae</taxon>
        <taxon>Agrocybe</taxon>
    </lineage>
</organism>
<sequence length="283" mass="31228">MTTTASLSSHLCLEIPPLRTMRSASSLDSTSPYPPSSPSVESELENADHTWSHTMISSLCSSIANIPESELRSLIVRLANKDLHFQRAIREELTCSLTLDSSASVSPTTPTHKRHKSRRSRIPRHNKEVAISRKSSWSDDNLKTPRRATKPKICFHPGTLEEDVYEFLSCTSDKGTCNAFRTVTIWSCCDDDEFSPGCVYLPAPNTGGQESGEEAVVNHSNLKGVYPNTFEPSDSNESDSDVFPDSDSDRQYGGDFLAPSSRSRNKLAVPLPVHSEHSQTDIV</sequence>
<gene>
    <name evidence="2" type="ORF">D9613_007991</name>
</gene>
<reference evidence="2 3" key="1">
    <citation type="submission" date="2019-12" db="EMBL/GenBank/DDBJ databases">
        <authorList>
            <person name="Floudas D."/>
            <person name="Bentzer J."/>
            <person name="Ahren D."/>
            <person name="Johansson T."/>
            <person name="Persson P."/>
            <person name="Tunlid A."/>
        </authorList>
    </citation>
    <scope>NUCLEOTIDE SEQUENCE [LARGE SCALE GENOMIC DNA]</scope>
    <source>
        <strain evidence="2 3">CBS 102.39</strain>
    </source>
</reference>